<dbReference type="KEGG" id="pprt:ET464_18580"/>
<accession>A0A4P6EZ77</accession>
<evidence type="ECO:0000259" key="2">
    <source>
        <dbReference type="PROSITE" id="PS50093"/>
    </source>
</evidence>
<dbReference type="PROSITE" id="PS50093">
    <property type="entry name" value="PKD"/>
    <property type="match status" value="1"/>
</dbReference>
<gene>
    <name evidence="3" type="ORF">ET464_18580</name>
</gene>
<feature type="domain" description="PKD" evidence="2">
    <location>
        <begin position="142"/>
        <end position="195"/>
    </location>
</feature>
<evidence type="ECO:0000313" key="3">
    <source>
        <dbReference type="EMBL" id="QAY68075.1"/>
    </source>
</evidence>
<dbReference type="InterPro" id="IPR013783">
    <property type="entry name" value="Ig-like_fold"/>
</dbReference>
<dbReference type="EMBL" id="CP035492">
    <property type="protein sequence ID" value="QAY68075.1"/>
    <property type="molecule type" value="Genomic_DNA"/>
</dbReference>
<dbReference type="InterPro" id="IPR035986">
    <property type="entry name" value="PKD_dom_sf"/>
</dbReference>
<feature type="region of interest" description="Disordered" evidence="1">
    <location>
        <begin position="1680"/>
        <end position="1708"/>
    </location>
</feature>
<feature type="compositionally biased region" description="Pro residues" evidence="1">
    <location>
        <begin position="102"/>
        <end position="112"/>
    </location>
</feature>
<evidence type="ECO:0000256" key="1">
    <source>
        <dbReference type="SAM" id="MobiDB-lite"/>
    </source>
</evidence>
<dbReference type="InterPro" id="IPR000601">
    <property type="entry name" value="PKD_dom"/>
</dbReference>
<reference evidence="3 4" key="1">
    <citation type="submission" date="2019-01" db="EMBL/GenBank/DDBJ databases">
        <title>Genome sequencing of strain FW100M-2.</title>
        <authorList>
            <person name="Heo J."/>
            <person name="Kim S.-J."/>
            <person name="Kim J.-S."/>
            <person name="Hong S.-B."/>
            <person name="Kwon S.-W."/>
        </authorList>
    </citation>
    <scope>NUCLEOTIDE SEQUENCE [LARGE SCALE GENOMIC DNA]</scope>
    <source>
        <strain evidence="3 4">FW100M-2</strain>
    </source>
</reference>
<proteinExistence type="predicted"/>
<dbReference type="Proteomes" id="UP000293568">
    <property type="component" value="Chromosome"/>
</dbReference>
<feature type="region of interest" description="Disordered" evidence="1">
    <location>
        <begin position="90"/>
        <end position="116"/>
    </location>
</feature>
<dbReference type="SUPFAM" id="SSF49299">
    <property type="entry name" value="PKD domain"/>
    <property type="match status" value="2"/>
</dbReference>
<sequence length="1717" mass="191571">MLTATLRNKGSKTIKDWTLYGRANDGSQLQTITSTAPGQETATYKFRFTIAKEKLNNVDSYTETWVMRARVNFTDGTSAESVLECTTLVTKGAPPASGPDSTPAPTPEPIPIPEADIQFNPDTIVTGEQSSLQNRSQNYDDFEWTFSDNLSEVFTDTSRTSYPNKTFTKPGIYQATITVWNGLNKKVSDTATLYVVDPKPVAIITGPSCIIEGRPFDAAYHLLNSYTPLASRGVTINFSRSETRYKKIGDTDYTPGWPTGEGMELGTYEIEGKVYDSQGRESDWASMTLEVVPDQAPTVSLVTPEEAYRGNDVQLYLEGKSPDGDAIVHAVIEERYDADNDGNFEEESWKTLYDGDYKQWVPVTYSTVGKRQYRAKVKEDWGLESAWSGLEQTTILNYAPNMDFNVYGLTSQPNEDSQPPELSYTSKSVYHSWTLKTPYQSDSTASLNLWKADDSFLSTKATQMMKFSNDYPNMGLGPNARSPYKLASDLTAAPPYLAPSGLVYKIFAGNRMYALNQGTYNAADKTYTFTVNELNSLNGSLLRTFTITGTGQFGNDDSSKHFNEGMMDAEENFYFHRITDDRNLLIDKFDNEGNHRDTYTIPLDSTLKDAVFSHSELSPDEQYMYVFVRYYKTDPSIFQEQVIKYAMQQRTVVYSVPVGDLFKDSLLDDIKVTHVGDGTIYFSFRTQGYYSDAHDQQVTFARISPAGVTGYLNRSAEYASPIVLSEDGKRAYVTIGDTTSTSMTTSFSTFVSSNWASVNSYKIDWRNDSQFGVPSSDAMNKPNPVVLPNGDVQDLLLFTKDGALKNKNNLSTYGFSKLMMDAGGNLIGIKSDGAKVNGSYQTGVTVASNTQSVVWVQEPVIDRYNYFSDSYTSNIQPDGSIYAFNSIDLKEYVYPFYSPSAAGGIVNPIDDNTVEVSKKDWSGLWYDPNTKVKNYTFSFNTAIGDLKNNGIVGAAFQIKDPENMYSVEWSNDTLTLYKVVNGTKTVMKSAAVARSAGVTYPMEVESINGNLRVSINHVKQLEGYDETFTSGSFGIMAIGQPQAKFSGIHLKNYGDTYIEETAQTVLVGEEIKYDKLFSDLENDPEAAERWSYSHDPNYFANPEGPSEVDGKTFDETVKSLDKPGLYKITATAEDDPGLPNYQKWSEPVTKELYVHRRPIAQPDVRLTDKVYEDGTALDYTTYDTSYDPDVPDYLAQRVFRTRWADESTWTMGQRYLYDRPGVELIIQEQVKDVHGAWSYWGETRVYEDALPPANQTKPVMTITVPGGTETNPYVYATTQTPTIYWKYFDAENDPQEQFYLKLVYADTGDTITEVSYPGDDYFFRLQDGILEPGRKVKVFGRVYSNGVWSDDSNETYLIVNTPPKTKLLSFNGPTALAPIYTNNNKPELKVQVTDAENQTTKFVDYEITKVSTSQIVVDTNTATSSMAYIPAGLADGLYSWKARANDGLDWGDYSETGYFFVDTVRPDDTDEKLTISPTSVTVKFNPFSDADPSSGHATRGFYMQQVNDDGSVTAIDLNGNGTVEESVPLDKNALTYTVSGLKTGQQYRLMVVDWDAAGNMGQYAYIYFNTNRPPIADFDWSPKPVYEGDAVQFASSAADPDADPLTAVYKLTRPDGTTASYGYSLTAPYEPAGPSVRMDTPGMWRMALSVSDGIETVETVKTIAVLPLSVTGYVKHTEEWDKRRKSYNQKQSGDDNLPGLPLPFGQGRSLYCRQTRH</sequence>
<dbReference type="SMART" id="SM00089">
    <property type="entry name" value="PKD"/>
    <property type="match status" value="2"/>
</dbReference>
<dbReference type="CDD" id="cd00146">
    <property type="entry name" value="PKD"/>
    <property type="match status" value="1"/>
</dbReference>
<protein>
    <recommendedName>
        <fullName evidence="2">PKD domain-containing protein</fullName>
    </recommendedName>
</protein>
<keyword evidence="4" id="KW-1185">Reference proteome</keyword>
<dbReference type="Gene3D" id="2.60.120.560">
    <property type="entry name" value="Exo-inulinase, domain 1"/>
    <property type="match status" value="1"/>
</dbReference>
<dbReference type="OrthoDB" id="2088379at2"/>
<evidence type="ECO:0000313" key="4">
    <source>
        <dbReference type="Proteomes" id="UP000293568"/>
    </source>
</evidence>
<dbReference type="Gene3D" id="2.60.40.10">
    <property type="entry name" value="Immunoglobulins"/>
    <property type="match status" value="2"/>
</dbReference>
<name>A0A4P6EZ77_9BACL</name>
<organism evidence="3 4">
    <name type="scientific">Paenibacillus protaetiae</name>
    <dbReference type="NCBI Taxonomy" id="2509456"/>
    <lineage>
        <taxon>Bacteria</taxon>
        <taxon>Bacillati</taxon>
        <taxon>Bacillota</taxon>
        <taxon>Bacilli</taxon>
        <taxon>Bacillales</taxon>
        <taxon>Paenibacillaceae</taxon>
        <taxon>Paenibacillus</taxon>
    </lineage>
</organism>
<dbReference type="InterPro" id="IPR022409">
    <property type="entry name" value="PKD/Chitinase_dom"/>
</dbReference>